<reference evidence="1" key="2">
    <citation type="submission" date="2024-01" db="EMBL/GenBank/DDBJ databases">
        <title>Comparative genomics of Cryptococcus and Kwoniella reveals pathogenesis evolution and contrasting modes of karyotype evolution via chromosome fusion or intercentromeric recombination.</title>
        <authorList>
            <person name="Coelho M.A."/>
            <person name="David-Palma M."/>
            <person name="Shea T."/>
            <person name="Bowers K."/>
            <person name="McGinley-Smith S."/>
            <person name="Mohammad A.W."/>
            <person name="Gnirke A."/>
            <person name="Yurkov A.M."/>
            <person name="Nowrousian M."/>
            <person name="Sun S."/>
            <person name="Cuomo C.A."/>
            <person name="Heitman J."/>
        </authorList>
    </citation>
    <scope>NUCLEOTIDE SEQUENCE</scope>
    <source>
        <strain evidence="1">CBS 12478</strain>
    </source>
</reference>
<sequence>MKRPTLPRSVGLGWTSRPPPPQAHPRITSVVSLSCGKRHLMNSAHILSSGISYRPITTSARPILSNQTSTSSTLSDLLSDPSSDIRTLLTSIDLANELVPPHYVLQVLQRPSDSPSLIHLMPSIVSALNTSEMDDSRRIFKYLVKHIGQHKMLAVLPSVVELFLNRVEREMDSEAVQDAELVCKWYDKLISHLRHFAQNGRRKETDSLPLPVRKEVTKIAQHLIETLRRLPSSSNQQTRPQISRSLLDRLFTRPYLSPELRGVLLKYVYQEGIELRPSQWQQCMLSALEEGDLDAARRYENRKEHAIQRIRDENGTSAASMEKSNSSLAMEADGVNPVARRKRARVKTLATSVGELILARTGHTWDDILGSFDQYMLPSDIAPDQSLGRPDALQRYAWSILLARSSRDHSINAESLLEMAENIPGPALVGHTLTPVMYGLAKRGQGAEAWDIWRDLVQRERDAPPNLQGVFVDRVTLGVATEVCHNVTNLDAAVALVDTWAHRPWMPELPETSIGPNSIKLDAQNINILLNMCRTEGRPSIAFRLWTAALPRYGVHLDDISLNLLLDIARFCVINKEEEKPNDLFMIRLRQMADEFRLKRRSSKSDEAEDQSDGKYDAYDSLGFAKGPTAVLLDPPRYAWRHEFPGEKPWQRARRIVRQVMLGNWPHLREIKSPLEAAHHGAFDSISSFFGGSGSDIVDDVSLQTTTRSIRLPESNARYTHIVPTASTLQRYISLLGYFSRHDEIPIVLAWMKSLSIRPTWTSLQIALTYICEAEGPRRWIKGWGEHGEAALVRDEEVMRRWLEEWLGDGVEEGGRRKVVPTEEDVAAYRREWVERRENFTA</sequence>
<name>A0A5M6CE62_9TREE</name>
<keyword evidence="2" id="KW-1185">Reference proteome</keyword>
<dbReference type="EMBL" id="CP144055">
    <property type="protein sequence ID" value="WWD18616.1"/>
    <property type="molecule type" value="Genomic_DNA"/>
</dbReference>
<reference evidence="1" key="1">
    <citation type="submission" date="2017-08" db="EMBL/GenBank/DDBJ databases">
        <authorList>
            <person name="Cuomo C."/>
            <person name="Billmyre B."/>
            <person name="Heitman J."/>
        </authorList>
    </citation>
    <scope>NUCLEOTIDE SEQUENCE</scope>
    <source>
        <strain evidence="1">CBS 12478</strain>
    </source>
</reference>
<organism evidence="1 2">
    <name type="scientific">Kwoniella shandongensis</name>
    <dbReference type="NCBI Taxonomy" id="1734106"/>
    <lineage>
        <taxon>Eukaryota</taxon>
        <taxon>Fungi</taxon>
        <taxon>Dikarya</taxon>
        <taxon>Basidiomycota</taxon>
        <taxon>Agaricomycotina</taxon>
        <taxon>Tremellomycetes</taxon>
        <taxon>Tremellales</taxon>
        <taxon>Cryptococcaceae</taxon>
        <taxon>Kwoniella</taxon>
    </lineage>
</organism>
<evidence type="ECO:0000313" key="1">
    <source>
        <dbReference type="EMBL" id="WWD18616.1"/>
    </source>
</evidence>
<dbReference type="Proteomes" id="UP000322225">
    <property type="component" value="Chromosome 5"/>
</dbReference>
<dbReference type="AlphaFoldDB" id="A0A5M6CE62"/>
<protein>
    <submittedName>
        <fullName evidence="1">Uncharacterized protein</fullName>
    </submittedName>
</protein>
<evidence type="ECO:0000313" key="2">
    <source>
        <dbReference type="Proteomes" id="UP000322225"/>
    </source>
</evidence>
<dbReference type="GeneID" id="43585561"/>
<gene>
    <name evidence="1" type="ORF">CI109_103069</name>
</gene>
<dbReference type="KEGG" id="ksn:43585561"/>
<dbReference type="RefSeq" id="XP_031864347.1">
    <property type="nucleotide sequence ID" value="XM_032001457.1"/>
</dbReference>
<proteinExistence type="predicted"/>
<accession>A0A5M6CE62</accession>
<dbReference type="OrthoDB" id="185373at2759"/>